<evidence type="ECO:0000313" key="1">
    <source>
        <dbReference type="EMBL" id="MBI6882371.1"/>
    </source>
</evidence>
<dbReference type="Proteomes" id="UP000637061">
    <property type="component" value="Unassembled WGS sequence"/>
</dbReference>
<sequence>MSFRYLTVERVKNCIVFGASAKAMEDFPVDSIVLWLITTGVSYKSDGVKAKLSPSAESILAENEVSALLSLDELSSAGKMLVESVLLSCEAPVSNDPDQSLELIHLALTHAKSISQVKIPKLKVGYSLKKHRDSAKMKLMTIKGDPVGLMGAEAAGLAIATILNAASRELDVNIAVINKLEIFGPGYSKPRPAPDYADKNIWRIRFMLVDYLTKQMNLLKAKDSIGAIKVLCDHFDQFQTSCQEGSQAS</sequence>
<proteinExistence type="predicted"/>
<dbReference type="RefSeq" id="WP_198745992.1">
    <property type="nucleotide sequence ID" value="NZ_JAEHTE010000001.1"/>
</dbReference>
<gene>
    <name evidence="1" type="ORF">JEU22_00305</name>
</gene>
<protein>
    <submittedName>
        <fullName evidence="1">Uncharacterized protein</fullName>
    </submittedName>
</protein>
<organism evidence="1 2">
    <name type="scientific">Pseudomonas putida</name>
    <name type="common">Arthrobacter siderocapsulatus</name>
    <dbReference type="NCBI Taxonomy" id="303"/>
    <lineage>
        <taxon>Bacteria</taxon>
        <taxon>Pseudomonadati</taxon>
        <taxon>Pseudomonadota</taxon>
        <taxon>Gammaproteobacteria</taxon>
        <taxon>Pseudomonadales</taxon>
        <taxon>Pseudomonadaceae</taxon>
        <taxon>Pseudomonas</taxon>
    </lineage>
</organism>
<name>A0A8I1EBC1_PSEPU</name>
<dbReference type="AlphaFoldDB" id="A0A8I1EBC1"/>
<comment type="caution">
    <text evidence="1">The sequence shown here is derived from an EMBL/GenBank/DDBJ whole genome shotgun (WGS) entry which is preliminary data.</text>
</comment>
<evidence type="ECO:0000313" key="2">
    <source>
        <dbReference type="Proteomes" id="UP000637061"/>
    </source>
</evidence>
<dbReference type="EMBL" id="JAEHTE010000001">
    <property type="protein sequence ID" value="MBI6882371.1"/>
    <property type="molecule type" value="Genomic_DNA"/>
</dbReference>
<reference evidence="1" key="1">
    <citation type="submission" date="2020-12" db="EMBL/GenBank/DDBJ databases">
        <title>Enhanced detection system for hospital associated transmission using whole genome sequencing surveillance.</title>
        <authorList>
            <person name="Harrison L.H."/>
            <person name="Van Tyne D."/>
            <person name="Marsh J.W."/>
            <person name="Griffith M.P."/>
            <person name="Snyder D.J."/>
            <person name="Cooper V.S."/>
            <person name="Mustapha M."/>
        </authorList>
    </citation>
    <scope>NUCLEOTIDE SEQUENCE</scope>
    <source>
        <strain evidence="1">PSB00042</strain>
    </source>
</reference>
<accession>A0A8I1EBC1</accession>